<evidence type="ECO:0000259" key="3">
    <source>
        <dbReference type="PROSITE" id="PS50043"/>
    </source>
</evidence>
<evidence type="ECO:0000313" key="4">
    <source>
        <dbReference type="EMBL" id="MFD2026309.1"/>
    </source>
</evidence>
<dbReference type="InterPro" id="IPR036388">
    <property type="entry name" value="WH-like_DNA-bd_sf"/>
</dbReference>
<dbReference type="Pfam" id="PF13191">
    <property type="entry name" value="AAA_16"/>
    <property type="match status" value="1"/>
</dbReference>
<comment type="caution">
    <text evidence="4">The sequence shown here is derived from an EMBL/GenBank/DDBJ whole genome shotgun (WGS) entry which is preliminary data.</text>
</comment>
<proteinExistence type="predicted"/>
<dbReference type="Gene3D" id="1.10.10.10">
    <property type="entry name" value="Winged helix-like DNA-binding domain superfamily/Winged helix DNA-binding domain"/>
    <property type="match status" value="1"/>
</dbReference>
<dbReference type="SUPFAM" id="SSF52540">
    <property type="entry name" value="P-loop containing nucleoside triphosphate hydrolases"/>
    <property type="match status" value="1"/>
</dbReference>
<feature type="domain" description="HTH luxR-type" evidence="3">
    <location>
        <begin position="895"/>
        <end position="960"/>
    </location>
</feature>
<protein>
    <submittedName>
        <fullName evidence="4">AAA family ATPase</fullName>
    </submittedName>
</protein>
<dbReference type="InterPro" id="IPR041664">
    <property type="entry name" value="AAA_16"/>
</dbReference>
<dbReference type="RefSeq" id="WP_377198153.1">
    <property type="nucleotide sequence ID" value="NZ_JBHUHF010000001.1"/>
</dbReference>
<keyword evidence="5" id="KW-1185">Reference proteome</keyword>
<organism evidence="4 5">
    <name type="scientific">Promicromonospora aerolata</name>
    <dbReference type="NCBI Taxonomy" id="195749"/>
    <lineage>
        <taxon>Bacteria</taxon>
        <taxon>Bacillati</taxon>
        <taxon>Actinomycetota</taxon>
        <taxon>Actinomycetes</taxon>
        <taxon>Micrococcales</taxon>
        <taxon>Promicromonosporaceae</taxon>
        <taxon>Promicromonospora</taxon>
    </lineage>
</organism>
<gene>
    <name evidence="4" type="ORF">ACFSL2_12395</name>
</gene>
<name>A0ABW4V781_9MICO</name>
<dbReference type="Proteomes" id="UP001597338">
    <property type="component" value="Unassembled WGS sequence"/>
</dbReference>
<sequence>MSAPQLVGRDRELAALGAALHRPPAIVLLEGEAGLGKSRLLQEWLATAPQRAGKTLFSVCPPLREPLTLGPVVDAFRGIDVPVADLGLTDLAGALRPLFPEWSADLPPAPEPLSDARSARHRLFRALDEVIRALGVDVLVVEDAHWADDVTLQFLLFVTARQQQLGPSLVLSYRPDEVGTESHLLRLTSRTAAGVAKARIVVSPLRREDTAAMVSSMLGGHPVSAELSTFLHEWTDGIPVALEESVRLMDDRADLVVRDGQWGRQTFGELPMPPTVRDCTRERVGRLSPPAQQVLRAAATLAEPSSEATIAAIADLAPDVARAGLAEAADAAVLDSDARGRWRYRHRLAATAVYEAIPRAVRQPLHLRAGRVLEDVLPMPAARLAHHFHQAGEAEPWLRYSERAAEQAVASGDHTTAAVLLDEVLSAAELPPHDLARVARAAATAALSRREPVDEVYHRVIRTLRAVLGSPGLSDREKAGIRNPLGRLLILGGEATAALAQLEQAVAGLDHEPVEAARAMTYLGWAYAGPWPAQTHLRWLQRAAEMTAHVASPPDRLNLAGNRAAALLMLGEESAWDAIAELPLDAADSAERLDLARIHANIGTGALIWGRYADAEQHLDVALRLADTEQAARLRYNVEIEQANLDWHTGRWEGLAERGAALADADRDRPTIYLASVRLAARLAAAAGRPRAAEEQFRLVLEEAVRLGAVDDTMEPAAALARLWLADGDSGRALRVTDRPMDALESKGVWVWATDIVPARVEAQLAVGEHTAARRLTAQLARGLRGRSAPGPRAALALCRAHLAATAGDHDRAAAAYARAARAWAALPRPYDALRAREQQSEALLAAGRAPEGQQLMARQYEDLFRLGARGDADRVARRLRDLGADVPRLWRGGRRGYGDSLSPRELEVVRLVVEGHTNREIGKILAKSPATVDQQLRAAMRKLKVTSRTVLAVVAVETGVLSQERSVADAS</sequence>
<keyword evidence="2" id="KW-0067">ATP-binding</keyword>
<reference evidence="5" key="1">
    <citation type="journal article" date="2019" name="Int. J. Syst. Evol. Microbiol.">
        <title>The Global Catalogue of Microorganisms (GCM) 10K type strain sequencing project: providing services to taxonomists for standard genome sequencing and annotation.</title>
        <authorList>
            <consortium name="The Broad Institute Genomics Platform"/>
            <consortium name="The Broad Institute Genome Sequencing Center for Infectious Disease"/>
            <person name="Wu L."/>
            <person name="Ma J."/>
        </authorList>
    </citation>
    <scope>NUCLEOTIDE SEQUENCE [LARGE SCALE GENOMIC DNA]</scope>
    <source>
        <strain evidence="5">CCM 7043</strain>
    </source>
</reference>
<evidence type="ECO:0000256" key="2">
    <source>
        <dbReference type="ARBA" id="ARBA00022840"/>
    </source>
</evidence>
<dbReference type="PANTHER" id="PTHR16305:SF35">
    <property type="entry name" value="TRANSCRIPTIONAL ACTIVATOR DOMAIN"/>
    <property type="match status" value="1"/>
</dbReference>
<dbReference type="InterPro" id="IPR000792">
    <property type="entry name" value="Tscrpt_reg_LuxR_C"/>
</dbReference>
<evidence type="ECO:0000256" key="1">
    <source>
        <dbReference type="ARBA" id="ARBA00022741"/>
    </source>
</evidence>
<accession>A0ABW4V781</accession>
<dbReference type="InterPro" id="IPR016032">
    <property type="entry name" value="Sig_transdc_resp-reg_C-effctor"/>
</dbReference>
<evidence type="ECO:0000313" key="5">
    <source>
        <dbReference type="Proteomes" id="UP001597338"/>
    </source>
</evidence>
<keyword evidence="1" id="KW-0547">Nucleotide-binding</keyword>
<dbReference type="PRINTS" id="PR00038">
    <property type="entry name" value="HTHLUXR"/>
</dbReference>
<dbReference type="CDD" id="cd06170">
    <property type="entry name" value="LuxR_C_like"/>
    <property type="match status" value="1"/>
</dbReference>
<dbReference type="InterPro" id="IPR027417">
    <property type="entry name" value="P-loop_NTPase"/>
</dbReference>
<dbReference type="Pfam" id="PF00196">
    <property type="entry name" value="GerE"/>
    <property type="match status" value="1"/>
</dbReference>
<dbReference type="EMBL" id="JBHUHF010000001">
    <property type="protein sequence ID" value="MFD2026309.1"/>
    <property type="molecule type" value="Genomic_DNA"/>
</dbReference>
<dbReference type="PROSITE" id="PS50043">
    <property type="entry name" value="HTH_LUXR_2"/>
    <property type="match status" value="1"/>
</dbReference>
<dbReference type="PANTHER" id="PTHR16305">
    <property type="entry name" value="TESTICULAR SOLUBLE ADENYLYL CYCLASE"/>
    <property type="match status" value="1"/>
</dbReference>
<dbReference type="SMART" id="SM00421">
    <property type="entry name" value="HTH_LUXR"/>
    <property type="match status" value="1"/>
</dbReference>
<dbReference type="SUPFAM" id="SSF46894">
    <property type="entry name" value="C-terminal effector domain of the bipartite response regulators"/>
    <property type="match status" value="1"/>
</dbReference>